<sequence length="173" mass="18350">MKITSLIASAALLASQSVVNAAPAVTNLDELLSSRPGPNYALTNNFGTTDPVWVPIKPASGDESESDLSTRATCNGPHVEMFGGGQCSGTEIRHLTLSNKKQCYDSQTNPLRGFSSANIDGYPGSTGTNYVSFYRGGQGNFCSSGLYTLVNFVGCAEFNDGFYYANGVTWDCN</sequence>
<evidence type="ECO:0000313" key="2">
    <source>
        <dbReference type="EMBL" id="KAG7090524.1"/>
    </source>
</evidence>
<gene>
    <name evidence="2" type="ORF">E1B28_009633</name>
</gene>
<dbReference type="RefSeq" id="XP_043006994.1">
    <property type="nucleotide sequence ID" value="XM_043154539.1"/>
</dbReference>
<keyword evidence="3" id="KW-1185">Reference proteome</keyword>
<dbReference type="KEGG" id="more:E1B28_009633"/>
<proteinExistence type="predicted"/>
<comment type="caution">
    <text evidence="2">The sequence shown here is derived from an EMBL/GenBank/DDBJ whole genome shotgun (WGS) entry which is preliminary data.</text>
</comment>
<protein>
    <submittedName>
        <fullName evidence="2">Uncharacterized protein</fullName>
    </submittedName>
</protein>
<dbReference type="Proteomes" id="UP001049176">
    <property type="component" value="Chromosome 6"/>
</dbReference>
<reference evidence="2" key="1">
    <citation type="journal article" date="2021" name="Genome Biol. Evol.">
        <title>The assembled and annotated genome of the fairy-ring fungus Marasmius oreades.</title>
        <authorList>
            <person name="Hiltunen M."/>
            <person name="Ament-Velasquez S.L."/>
            <person name="Johannesson H."/>
        </authorList>
    </citation>
    <scope>NUCLEOTIDE SEQUENCE</scope>
    <source>
        <strain evidence="2">03SP1</strain>
    </source>
</reference>
<keyword evidence="1" id="KW-0732">Signal</keyword>
<name>A0A9P7RVH8_9AGAR</name>
<dbReference type="AlphaFoldDB" id="A0A9P7RVH8"/>
<dbReference type="GeneID" id="66078709"/>
<dbReference type="EMBL" id="CM032186">
    <property type="protein sequence ID" value="KAG7090524.1"/>
    <property type="molecule type" value="Genomic_DNA"/>
</dbReference>
<evidence type="ECO:0000313" key="3">
    <source>
        <dbReference type="Proteomes" id="UP001049176"/>
    </source>
</evidence>
<accession>A0A9P7RVH8</accession>
<feature type="signal peptide" evidence="1">
    <location>
        <begin position="1"/>
        <end position="21"/>
    </location>
</feature>
<evidence type="ECO:0000256" key="1">
    <source>
        <dbReference type="SAM" id="SignalP"/>
    </source>
</evidence>
<organism evidence="2 3">
    <name type="scientific">Marasmius oreades</name>
    <name type="common">fairy-ring Marasmius</name>
    <dbReference type="NCBI Taxonomy" id="181124"/>
    <lineage>
        <taxon>Eukaryota</taxon>
        <taxon>Fungi</taxon>
        <taxon>Dikarya</taxon>
        <taxon>Basidiomycota</taxon>
        <taxon>Agaricomycotina</taxon>
        <taxon>Agaricomycetes</taxon>
        <taxon>Agaricomycetidae</taxon>
        <taxon>Agaricales</taxon>
        <taxon>Marasmiineae</taxon>
        <taxon>Marasmiaceae</taxon>
        <taxon>Marasmius</taxon>
    </lineage>
</organism>
<feature type="chain" id="PRO_5040301210" evidence="1">
    <location>
        <begin position="22"/>
        <end position="173"/>
    </location>
</feature>
<dbReference type="OrthoDB" id="2921493at2759"/>